<sequence length="145" mass="15411">MGQVGAVTGTDARQFTVPITLLDVELQAGAAFTHEVPGDHAAALYVARGRVRIGPEGRHVTSRQTAWFAAGDPGTAQITIEADEPTFIIAYSGRPVREPVAFGGPFLMSTEAENRQAMADFHAGLFGPLPTDPTPTDAATRQRPR</sequence>
<dbReference type="InterPro" id="IPR014710">
    <property type="entry name" value="RmlC-like_jellyroll"/>
</dbReference>
<dbReference type="CDD" id="cd02247">
    <property type="entry name" value="cupin_pirin_C"/>
    <property type="match status" value="1"/>
</dbReference>
<dbReference type="PANTHER" id="PTHR43594:SF1">
    <property type="entry name" value="QUERCETIN 2,3-DIOXYGENASE PA2418-RELATED"/>
    <property type="match status" value="1"/>
</dbReference>
<evidence type="ECO:0000256" key="1">
    <source>
        <dbReference type="SAM" id="MobiDB-lite"/>
    </source>
</evidence>
<protein>
    <submittedName>
        <fullName evidence="3">Pirin-like C-terminal cupin domain-containing protein</fullName>
    </submittedName>
</protein>
<dbReference type="PANTHER" id="PTHR43594">
    <property type="entry name" value="QUERCETIN 2,3-DIOXYGENASE"/>
    <property type="match status" value="1"/>
</dbReference>
<organism evidence="3 4">
    <name type="scientific">Deinococcus rufus</name>
    <dbReference type="NCBI Taxonomy" id="2136097"/>
    <lineage>
        <taxon>Bacteria</taxon>
        <taxon>Thermotogati</taxon>
        <taxon>Deinococcota</taxon>
        <taxon>Deinococci</taxon>
        <taxon>Deinococcales</taxon>
        <taxon>Deinococcaceae</taxon>
        <taxon>Deinococcus</taxon>
    </lineage>
</organism>
<dbReference type="Pfam" id="PF05726">
    <property type="entry name" value="Pirin_C"/>
    <property type="match status" value="1"/>
</dbReference>
<keyword evidence="4" id="KW-1185">Reference proteome</keyword>
<dbReference type="EMBL" id="JBHRZG010000022">
    <property type="protein sequence ID" value="MFC3834172.1"/>
    <property type="molecule type" value="Genomic_DNA"/>
</dbReference>
<dbReference type="Gene3D" id="2.60.120.10">
    <property type="entry name" value="Jelly Rolls"/>
    <property type="match status" value="1"/>
</dbReference>
<dbReference type="RefSeq" id="WP_380102975.1">
    <property type="nucleotide sequence ID" value="NZ_JBHRZG010000022.1"/>
</dbReference>
<dbReference type="Proteomes" id="UP001595803">
    <property type="component" value="Unassembled WGS sequence"/>
</dbReference>
<evidence type="ECO:0000259" key="2">
    <source>
        <dbReference type="Pfam" id="PF05726"/>
    </source>
</evidence>
<dbReference type="InterPro" id="IPR011051">
    <property type="entry name" value="RmlC_Cupin_sf"/>
</dbReference>
<evidence type="ECO:0000313" key="4">
    <source>
        <dbReference type="Proteomes" id="UP001595803"/>
    </source>
</evidence>
<dbReference type="InterPro" id="IPR053186">
    <property type="entry name" value="QDO-related"/>
</dbReference>
<gene>
    <name evidence="3" type="ORF">ACFOSB_15055</name>
</gene>
<evidence type="ECO:0000313" key="3">
    <source>
        <dbReference type="EMBL" id="MFC3834172.1"/>
    </source>
</evidence>
<dbReference type="InterPro" id="IPR008778">
    <property type="entry name" value="Pirin_C_dom"/>
</dbReference>
<name>A0ABV7ZBW9_9DEIO</name>
<feature type="domain" description="Pirin C-terminal" evidence="2">
    <location>
        <begin position="22"/>
        <end position="127"/>
    </location>
</feature>
<feature type="region of interest" description="Disordered" evidence="1">
    <location>
        <begin position="126"/>
        <end position="145"/>
    </location>
</feature>
<proteinExistence type="predicted"/>
<accession>A0ABV7ZBW9</accession>
<dbReference type="SUPFAM" id="SSF51182">
    <property type="entry name" value="RmlC-like cupins"/>
    <property type="match status" value="1"/>
</dbReference>
<reference evidence="4" key="1">
    <citation type="journal article" date="2019" name="Int. J. Syst. Evol. Microbiol.">
        <title>The Global Catalogue of Microorganisms (GCM) 10K type strain sequencing project: providing services to taxonomists for standard genome sequencing and annotation.</title>
        <authorList>
            <consortium name="The Broad Institute Genomics Platform"/>
            <consortium name="The Broad Institute Genome Sequencing Center for Infectious Disease"/>
            <person name="Wu L."/>
            <person name="Ma J."/>
        </authorList>
    </citation>
    <scope>NUCLEOTIDE SEQUENCE [LARGE SCALE GENOMIC DNA]</scope>
    <source>
        <strain evidence="4">CCTCC AB 2017081</strain>
    </source>
</reference>
<comment type="caution">
    <text evidence="3">The sequence shown here is derived from an EMBL/GenBank/DDBJ whole genome shotgun (WGS) entry which is preliminary data.</text>
</comment>